<comment type="similarity">
    <text evidence="1">Belongs to the leucine-binding protein family.</text>
</comment>
<dbReference type="EMBL" id="JBETME010000008">
    <property type="protein sequence ID" value="MES4992452.1"/>
    <property type="molecule type" value="Genomic_DNA"/>
</dbReference>
<dbReference type="InterPro" id="IPR000709">
    <property type="entry name" value="Leu_Ile_Val-bd"/>
</dbReference>
<evidence type="ECO:0000259" key="6">
    <source>
        <dbReference type="Pfam" id="PF13458"/>
    </source>
</evidence>
<dbReference type="PANTHER" id="PTHR30483">
    <property type="entry name" value="LEUCINE-SPECIFIC-BINDING PROTEIN"/>
    <property type="match status" value="1"/>
</dbReference>
<organism evidence="7 8">
    <name type="scientific">Agrobacterium radiobacter</name>
    <dbReference type="NCBI Taxonomy" id="362"/>
    <lineage>
        <taxon>Bacteria</taxon>
        <taxon>Pseudomonadati</taxon>
        <taxon>Pseudomonadota</taxon>
        <taxon>Alphaproteobacteria</taxon>
        <taxon>Hyphomicrobiales</taxon>
        <taxon>Rhizobiaceae</taxon>
        <taxon>Rhizobium/Agrobacterium group</taxon>
        <taxon>Agrobacterium</taxon>
        <taxon>Agrobacterium tumefaciens complex</taxon>
    </lineage>
</organism>
<evidence type="ECO:0000256" key="3">
    <source>
        <dbReference type="ARBA" id="ARBA00022729"/>
    </source>
</evidence>
<dbReference type="RefSeq" id="WP_353574407.1">
    <property type="nucleotide sequence ID" value="NZ_JBETME010000008.1"/>
</dbReference>
<gene>
    <name evidence="7" type="ORF">ABVB70_19135</name>
</gene>
<evidence type="ECO:0000256" key="2">
    <source>
        <dbReference type="ARBA" id="ARBA00022448"/>
    </source>
</evidence>
<evidence type="ECO:0000313" key="8">
    <source>
        <dbReference type="Proteomes" id="UP001438189"/>
    </source>
</evidence>
<dbReference type="InterPro" id="IPR028082">
    <property type="entry name" value="Peripla_BP_I"/>
</dbReference>
<dbReference type="AlphaFoldDB" id="A0ABD5LT74"/>
<accession>A0ABD5LT74</accession>
<dbReference type="PRINTS" id="PR00337">
    <property type="entry name" value="LEUILEVALBP"/>
</dbReference>
<keyword evidence="3" id="KW-0732">Signal</keyword>
<dbReference type="InterPro" id="IPR028081">
    <property type="entry name" value="Leu-bd"/>
</dbReference>
<feature type="domain" description="Leucine-binding protein" evidence="6">
    <location>
        <begin position="54"/>
        <end position="395"/>
    </location>
</feature>
<dbReference type="CDD" id="cd20013">
    <property type="entry name" value="PBP1_RPA0985_benzoate-like"/>
    <property type="match status" value="1"/>
</dbReference>
<keyword evidence="2" id="KW-0813">Transport</keyword>
<evidence type="ECO:0000256" key="4">
    <source>
        <dbReference type="ARBA" id="ARBA00022970"/>
    </source>
</evidence>
<comment type="caution">
    <text evidence="7">The sequence shown here is derived from an EMBL/GenBank/DDBJ whole genome shotgun (WGS) entry which is preliminary data.</text>
</comment>
<dbReference type="Proteomes" id="UP001438189">
    <property type="component" value="Unassembled WGS sequence"/>
</dbReference>
<keyword evidence="4" id="KW-0029">Amino-acid transport</keyword>
<name>A0ABD5LT74_AGRRD</name>
<dbReference type="GO" id="GO:0006865">
    <property type="term" value="P:amino acid transport"/>
    <property type="evidence" value="ECO:0007669"/>
    <property type="project" value="UniProtKB-KW"/>
</dbReference>
<sequence>MELSDEGMFGSSKSAKRGSQGEEIEMIRRQFLLGTVSAITAIAVGRASANAAETVKVGLVLSMSGPFSQYGRQMENGIRLFMKEHGDTVAGKKIELVIKDDGGLAPDRARRAAQDLLVRDKVDILAGFTFTASAMAAAPLAKEAGVAMIVMNASSSGITSASPYMIRVGQTLPQITEPAARYAGEQGYKTIYTLVSDITAGHDAEASFVRGLQAVGGGVSGSLRVPAQNPDFAPFVQRIKDAKPDAVFVWLLPGEATISFIKEFNQRGLRAEGVTMLGTGDLTDELTIEATGEPGIGVVTTGHYSMAHASPKNETFVKAYLADYPQDKWPNFLSVSAYDGMAALYRGLEKTGGDASGTAITDALKGEAFESPRGPIEIDPATRDIVQTVYVRRVERVNGRLSNVEFHDFPKSRDTTQ</sequence>
<protein>
    <submittedName>
        <fullName evidence="7">ABC transporter substrate-binding protein</fullName>
    </submittedName>
</protein>
<feature type="region of interest" description="Disordered" evidence="5">
    <location>
        <begin position="1"/>
        <end position="21"/>
    </location>
</feature>
<evidence type="ECO:0000256" key="5">
    <source>
        <dbReference type="SAM" id="MobiDB-lite"/>
    </source>
</evidence>
<proteinExistence type="inferred from homology"/>
<evidence type="ECO:0000313" key="7">
    <source>
        <dbReference type="EMBL" id="MES4992452.1"/>
    </source>
</evidence>
<dbReference type="Gene3D" id="3.40.50.2300">
    <property type="match status" value="2"/>
</dbReference>
<dbReference type="InterPro" id="IPR051010">
    <property type="entry name" value="BCAA_transport"/>
</dbReference>
<dbReference type="PANTHER" id="PTHR30483:SF6">
    <property type="entry name" value="PERIPLASMIC BINDING PROTEIN OF ABC TRANSPORTER FOR NATURAL AMINO ACIDS"/>
    <property type="match status" value="1"/>
</dbReference>
<reference evidence="7 8" key="1">
    <citation type="submission" date="2024-06" db="EMBL/GenBank/DDBJ databases">
        <title>Genome sequencing of Agrobacterium spp. from tobacco in Serbia.</title>
        <authorList>
            <person name="Ilicic R.J."/>
            <person name="Studholme D.J."/>
            <person name="Jelusic A."/>
            <person name="Barac G."/>
            <person name="Bagi F."/>
            <person name="Popovic Milovanovic T."/>
        </authorList>
    </citation>
    <scope>NUCLEOTIDE SEQUENCE [LARGE SCALE GENOMIC DNA]</scope>
    <source>
        <strain evidence="7 8">DA1</strain>
    </source>
</reference>
<dbReference type="Pfam" id="PF13458">
    <property type="entry name" value="Peripla_BP_6"/>
    <property type="match status" value="1"/>
</dbReference>
<evidence type="ECO:0000256" key="1">
    <source>
        <dbReference type="ARBA" id="ARBA00010062"/>
    </source>
</evidence>
<dbReference type="SUPFAM" id="SSF53822">
    <property type="entry name" value="Periplasmic binding protein-like I"/>
    <property type="match status" value="1"/>
</dbReference>